<proteinExistence type="predicted"/>
<dbReference type="InterPro" id="IPR044691">
    <property type="entry name" value="DCC1_Trx"/>
</dbReference>
<evidence type="ECO:0000313" key="2">
    <source>
        <dbReference type="Proteomes" id="UP000654004"/>
    </source>
</evidence>
<dbReference type="PANTHER" id="PTHR34290:SF2">
    <property type="entry name" value="OS04G0668800 PROTEIN"/>
    <property type="match status" value="1"/>
</dbReference>
<accession>A0ABQ2QFN0</accession>
<sequence length="130" mass="14619">MMELTIFYDGTCPLCLNEMQQLKRYDSLGRIGLEDINAADINQRFPDLDVVKANTILHGLQADGSWLYGLDVTAKAWGLAGKHGWIKLLRLPVIKPVADIAYLAFARNRYRVSYLLTGKKRCDTGSCNIK</sequence>
<organism evidence="1 2">
    <name type="scientific">Shewanella ulleungensis</name>
    <dbReference type="NCBI Taxonomy" id="2282699"/>
    <lineage>
        <taxon>Bacteria</taxon>
        <taxon>Pseudomonadati</taxon>
        <taxon>Pseudomonadota</taxon>
        <taxon>Gammaproteobacteria</taxon>
        <taxon>Alteromonadales</taxon>
        <taxon>Shewanellaceae</taxon>
        <taxon>Shewanella</taxon>
    </lineage>
</organism>
<dbReference type="Pfam" id="PF04134">
    <property type="entry name" value="DCC1-like"/>
    <property type="match status" value="1"/>
</dbReference>
<comment type="caution">
    <text evidence="1">The sequence shown here is derived from an EMBL/GenBank/DDBJ whole genome shotgun (WGS) entry which is preliminary data.</text>
</comment>
<gene>
    <name evidence="1" type="ORF">GCM10009410_08870</name>
</gene>
<dbReference type="Proteomes" id="UP000654004">
    <property type="component" value="Unassembled WGS sequence"/>
</dbReference>
<dbReference type="EMBL" id="BMQW01000002">
    <property type="protein sequence ID" value="GGP78825.1"/>
    <property type="molecule type" value="Genomic_DNA"/>
</dbReference>
<reference evidence="2" key="1">
    <citation type="journal article" date="2019" name="Int. J. Syst. Evol. Microbiol.">
        <title>The Global Catalogue of Microorganisms (GCM) 10K type strain sequencing project: providing services to taxonomists for standard genome sequencing and annotation.</title>
        <authorList>
            <consortium name="The Broad Institute Genomics Platform"/>
            <consortium name="The Broad Institute Genome Sequencing Center for Infectious Disease"/>
            <person name="Wu L."/>
            <person name="Ma J."/>
        </authorList>
    </citation>
    <scope>NUCLEOTIDE SEQUENCE [LARGE SCALE GENOMIC DNA]</scope>
    <source>
        <strain evidence="2">JCM 32305</strain>
    </source>
</reference>
<keyword evidence="2" id="KW-1185">Reference proteome</keyword>
<name>A0ABQ2QFN0_9GAMM</name>
<dbReference type="PANTHER" id="PTHR34290">
    <property type="entry name" value="SI:CH73-390P7.2"/>
    <property type="match status" value="1"/>
</dbReference>
<protein>
    <submittedName>
        <fullName evidence="1">Thiol-disulfide oxidoreductase</fullName>
    </submittedName>
</protein>
<evidence type="ECO:0000313" key="1">
    <source>
        <dbReference type="EMBL" id="GGP78825.1"/>
    </source>
</evidence>
<dbReference type="InterPro" id="IPR007263">
    <property type="entry name" value="DCC1-like"/>
</dbReference>